<keyword evidence="1" id="KW-1133">Transmembrane helix</keyword>
<dbReference type="EMBL" id="GIFC01009783">
    <property type="protein sequence ID" value="MXU91866.1"/>
    <property type="molecule type" value="Transcribed_RNA"/>
</dbReference>
<evidence type="ECO:0000256" key="1">
    <source>
        <dbReference type="SAM" id="Phobius"/>
    </source>
</evidence>
<accession>A0A6B0UQD4</accession>
<dbReference type="AlphaFoldDB" id="A0A6B0UQD4"/>
<name>A0A6B0UQD4_IXORI</name>
<feature type="transmembrane region" description="Helical" evidence="1">
    <location>
        <begin position="92"/>
        <end position="116"/>
    </location>
</feature>
<proteinExistence type="predicted"/>
<protein>
    <submittedName>
        <fullName evidence="2">Uncharacterized protein</fullName>
    </submittedName>
</protein>
<sequence length="126" mass="13782">MPQFDLAAAIVYSALSLFPCLWGNATFSEHSSLPCRCFVFRATFSFLCGAATFWGGSVQTTLFTLQQFRRRTSTLLLSSALCGVPRTGGLSHFLFCSSLFCLGICFGDVVFSCGYIRGECFVHDPS</sequence>
<feature type="transmembrane region" description="Helical" evidence="1">
    <location>
        <begin position="38"/>
        <end position="56"/>
    </location>
</feature>
<keyword evidence="1" id="KW-0812">Transmembrane</keyword>
<organism evidence="2">
    <name type="scientific">Ixodes ricinus</name>
    <name type="common">Common tick</name>
    <name type="synonym">Acarus ricinus</name>
    <dbReference type="NCBI Taxonomy" id="34613"/>
    <lineage>
        <taxon>Eukaryota</taxon>
        <taxon>Metazoa</taxon>
        <taxon>Ecdysozoa</taxon>
        <taxon>Arthropoda</taxon>
        <taxon>Chelicerata</taxon>
        <taxon>Arachnida</taxon>
        <taxon>Acari</taxon>
        <taxon>Parasitiformes</taxon>
        <taxon>Ixodida</taxon>
        <taxon>Ixodoidea</taxon>
        <taxon>Ixodidae</taxon>
        <taxon>Ixodinae</taxon>
        <taxon>Ixodes</taxon>
    </lineage>
</organism>
<reference evidence="2" key="1">
    <citation type="submission" date="2019-12" db="EMBL/GenBank/DDBJ databases">
        <title>An insight into the sialome of adult female Ixodes ricinus ticks feeding for 6 days.</title>
        <authorList>
            <person name="Perner J."/>
            <person name="Ribeiro J.M.C."/>
        </authorList>
    </citation>
    <scope>NUCLEOTIDE SEQUENCE</scope>
    <source>
        <strain evidence="2">Semi-engorged</strain>
        <tissue evidence="2">Salivary glands</tissue>
    </source>
</reference>
<feature type="transmembrane region" description="Helical" evidence="1">
    <location>
        <begin position="6"/>
        <end position="26"/>
    </location>
</feature>
<keyword evidence="1" id="KW-0472">Membrane</keyword>
<evidence type="ECO:0000313" key="2">
    <source>
        <dbReference type="EMBL" id="MXU91866.1"/>
    </source>
</evidence>